<evidence type="ECO:0000256" key="3">
    <source>
        <dbReference type="ARBA" id="ARBA00022630"/>
    </source>
</evidence>
<dbReference type="GO" id="GO:0016491">
    <property type="term" value="F:oxidoreductase activity"/>
    <property type="evidence" value="ECO:0007669"/>
    <property type="project" value="UniProtKB-KW"/>
</dbReference>
<dbReference type="InterPro" id="IPR036318">
    <property type="entry name" value="FAD-bd_PCMH-like_sf"/>
</dbReference>
<dbReference type="Proteomes" id="UP000054383">
    <property type="component" value="Unassembled WGS sequence"/>
</dbReference>
<dbReference type="PANTHER" id="PTHR42973">
    <property type="entry name" value="BINDING OXIDOREDUCTASE, PUTATIVE (AFU_ORTHOLOGUE AFUA_1G17690)-RELATED"/>
    <property type="match status" value="1"/>
</dbReference>
<feature type="domain" description="FAD-binding PCMH-type" evidence="6">
    <location>
        <begin position="1"/>
        <end position="154"/>
    </location>
</feature>
<dbReference type="Gene3D" id="3.40.462.20">
    <property type="match status" value="1"/>
</dbReference>
<dbReference type="InterPro" id="IPR050416">
    <property type="entry name" value="FAD-linked_Oxidoreductase"/>
</dbReference>
<dbReference type="InterPro" id="IPR016169">
    <property type="entry name" value="FAD-bd_PCMH_sub2"/>
</dbReference>
<evidence type="ECO:0000313" key="8">
    <source>
        <dbReference type="Proteomes" id="UP000054383"/>
    </source>
</evidence>
<keyword evidence="8" id="KW-1185">Reference proteome</keyword>
<evidence type="ECO:0000256" key="2">
    <source>
        <dbReference type="ARBA" id="ARBA00005466"/>
    </source>
</evidence>
<dbReference type="Pfam" id="PF08031">
    <property type="entry name" value="BBE"/>
    <property type="match status" value="1"/>
</dbReference>
<accession>A0A0U1LNY1</accession>
<comment type="similarity">
    <text evidence="2">Belongs to the oxygen-dependent FAD-linked oxidoreductase family.</text>
</comment>
<dbReference type="OrthoDB" id="9983560at2759"/>
<dbReference type="GO" id="GO:0071949">
    <property type="term" value="F:FAD binding"/>
    <property type="evidence" value="ECO:0007669"/>
    <property type="project" value="InterPro"/>
</dbReference>
<dbReference type="EMBL" id="CVMT01000002">
    <property type="protein sequence ID" value="CRG84928.1"/>
    <property type="molecule type" value="Genomic_DNA"/>
</dbReference>
<dbReference type="InterPro" id="IPR016166">
    <property type="entry name" value="FAD-bd_PCMH"/>
</dbReference>
<dbReference type="STRING" id="28573.A0A0U1LNY1"/>
<evidence type="ECO:0000256" key="5">
    <source>
        <dbReference type="ARBA" id="ARBA00023002"/>
    </source>
</evidence>
<keyword evidence="5" id="KW-0560">Oxidoreductase</keyword>
<organism evidence="7 8">
    <name type="scientific">Talaromyces islandicus</name>
    <name type="common">Penicillium islandicum</name>
    <dbReference type="NCBI Taxonomy" id="28573"/>
    <lineage>
        <taxon>Eukaryota</taxon>
        <taxon>Fungi</taxon>
        <taxon>Dikarya</taxon>
        <taxon>Ascomycota</taxon>
        <taxon>Pezizomycotina</taxon>
        <taxon>Eurotiomycetes</taxon>
        <taxon>Eurotiomycetidae</taxon>
        <taxon>Eurotiales</taxon>
        <taxon>Trichocomaceae</taxon>
        <taxon>Talaromyces</taxon>
        <taxon>Talaromyces sect. Islandici</taxon>
    </lineage>
</organism>
<dbReference type="AlphaFoldDB" id="A0A0U1LNY1"/>
<dbReference type="PROSITE" id="PS51387">
    <property type="entry name" value="FAD_PCMH"/>
    <property type="match status" value="1"/>
</dbReference>
<dbReference type="Gene3D" id="3.30.465.10">
    <property type="match status" value="1"/>
</dbReference>
<dbReference type="OMA" id="SSCWPGN"/>
<dbReference type="Pfam" id="PF01565">
    <property type="entry name" value="FAD_binding_4"/>
    <property type="match status" value="1"/>
</dbReference>
<sequence>MGIAAQYTDCGQSSTGAYALLIWTHNFQKIEHHPRWALPGSDNSTTIDALVCGSGNNWGSVYTAAVQKFNRTVVGGEDATVGLGGLIQNGGHGLLSSHYGLASDQVFQVTVVTTEGHVLIANRAQNQDLFWAVRGGGGGQYGIVTEFVLKTHPVPENVVTGGLSFYPKQRSSAGENTSWQALAQTVALIPDIMDAGFTGTVTAVNKEMAKTYMGLNFTTSGVGVSVSLIGYNTTTDFMDTAISTLSARIRNSSHSYSSGLTISSQKSSSQSYWSYIEPDFLASSSGAVSLLTSRLLGRPELSDLPREDLVTYLQQIMVSQDPSSGSMLLFGLQAGHGPASVPEELRGSVLPAWRSTYAHVMTYGASINATGDPYESLKAGAAWYEAVKEPVWRKWAPDTGAYMNEGNAFSSTWKRDFYGENYDRLLEVKHKYDPTESLFVYAGVGNDHWDYNLHTGLLCQV</sequence>
<gene>
    <name evidence="7" type="ORF">PISL3812_02098</name>
</gene>
<dbReference type="InterPro" id="IPR012951">
    <property type="entry name" value="BBE"/>
</dbReference>
<evidence type="ECO:0000256" key="4">
    <source>
        <dbReference type="ARBA" id="ARBA00022827"/>
    </source>
</evidence>
<keyword evidence="4" id="KW-0274">FAD</keyword>
<reference evidence="7 8" key="1">
    <citation type="submission" date="2015-04" db="EMBL/GenBank/DDBJ databases">
        <authorList>
            <person name="Syromyatnikov M.Y."/>
            <person name="Popov V.N."/>
        </authorList>
    </citation>
    <scope>NUCLEOTIDE SEQUENCE [LARGE SCALE GENOMIC DNA]</scope>
    <source>
        <strain evidence="7">WF-38-12</strain>
    </source>
</reference>
<protein>
    <submittedName>
        <fullName evidence="7">Cannabidiolic acid synthase-like 2</fullName>
    </submittedName>
</protein>
<dbReference type="PANTHER" id="PTHR42973:SF39">
    <property type="entry name" value="FAD-BINDING PCMH-TYPE DOMAIN-CONTAINING PROTEIN"/>
    <property type="match status" value="1"/>
</dbReference>
<comment type="cofactor">
    <cofactor evidence="1">
        <name>FAD</name>
        <dbReference type="ChEBI" id="CHEBI:57692"/>
    </cofactor>
</comment>
<evidence type="ECO:0000259" key="6">
    <source>
        <dbReference type="PROSITE" id="PS51387"/>
    </source>
</evidence>
<dbReference type="InterPro" id="IPR006094">
    <property type="entry name" value="Oxid_FAD_bind_N"/>
</dbReference>
<dbReference type="SUPFAM" id="SSF56176">
    <property type="entry name" value="FAD-binding/transporter-associated domain-like"/>
    <property type="match status" value="1"/>
</dbReference>
<evidence type="ECO:0000256" key="1">
    <source>
        <dbReference type="ARBA" id="ARBA00001974"/>
    </source>
</evidence>
<proteinExistence type="inferred from homology"/>
<keyword evidence="3" id="KW-0285">Flavoprotein</keyword>
<evidence type="ECO:0000313" key="7">
    <source>
        <dbReference type="EMBL" id="CRG84928.1"/>
    </source>
</evidence>
<name>A0A0U1LNY1_TALIS</name>